<dbReference type="PANTHER" id="PTHR33121">
    <property type="entry name" value="CYCLIC DI-GMP PHOSPHODIESTERASE PDEF"/>
    <property type="match status" value="1"/>
</dbReference>
<dbReference type="PROSITE" id="PS50883">
    <property type="entry name" value="EAL"/>
    <property type="match status" value="1"/>
</dbReference>
<dbReference type="InterPro" id="IPR050706">
    <property type="entry name" value="Cyclic-di-GMP_PDE-like"/>
</dbReference>
<evidence type="ECO:0000259" key="1">
    <source>
        <dbReference type="PROSITE" id="PS50883"/>
    </source>
</evidence>
<evidence type="ECO:0000313" key="2">
    <source>
        <dbReference type="EMBL" id="UOQ46106.1"/>
    </source>
</evidence>
<evidence type="ECO:0000313" key="3">
    <source>
        <dbReference type="Proteomes" id="UP000831787"/>
    </source>
</evidence>
<dbReference type="RefSeq" id="WP_244713132.1">
    <property type="nucleotide sequence ID" value="NZ_CP095073.1"/>
</dbReference>
<sequence length="338" mass="38666">MGVDCQFCGTAVSIPESGALLFDLPSLFDRDVAVSSAALSEMKNSKVITYETKTQLQNVLKSLITKKEPEEWIYVLDASAHIFPITLRHLFERLEHPELAEIIHQSDFTSYFQPILDMKSNSIFGYEALLRTSYKDIDPGMLFSFAHRSGLHSMLDQKARRTAVKKKAQYLSEGQKMFINFLPSTIYVPEFCLQHTFQIVKEFNVNPEDLVFEVVESEKITDVPHLKSILDTYQASGMKVALDDVGTGYSTLDMLSLIQPDILKIDRSYVRNCNQDEANQKFLYNVMDRAQTLNIKVLAEGIETMEEWNWLKAHDIDYGQGYFIGKPKPYPQDKLIHP</sequence>
<dbReference type="PANTHER" id="PTHR33121:SF15">
    <property type="entry name" value="BLUE LIGHT- AND TEMPERATURE-REGULATED ANTIREPRESSOR BLUF"/>
    <property type="match status" value="1"/>
</dbReference>
<dbReference type="CDD" id="cd01948">
    <property type="entry name" value="EAL"/>
    <property type="match status" value="1"/>
</dbReference>
<dbReference type="SMART" id="SM00052">
    <property type="entry name" value="EAL"/>
    <property type="match status" value="1"/>
</dbReference>
<dbReference type="InterPro" id="IPR001633">
    <property type="entry name" value="EAL_dom"/>
</dbReference>
<keyword evidence="3" id="KW-1185">Reference proteome</keyword>
<dbReference type="Gene3D" id="3.20.20.450">
    <property type="entry name" value="EAL domain"/>
    <property type="match status" value="1"/>
</dbReference>
<dbReference type="SUPFAM" id="SSF141868">
    <property type="entry name" value="EAL domain-like"/>
    <property type="match status" value="1"/>
</dbReference>
<dbReference type="InterPro" id="IPR035919">
    <property type="entry name" value="EAL_sf"/>
</dbReference>
<name>A0ABY4EVB8_9BACI</name>
<dbReference type="Pfam" id="PF00563">
    <property type="entry name" value="EAL"/>
    <property type="match status" value="1"/>
</dbReference>
<dbReference type="Proteomes" id="UP000831787">
    <property type="component" value="Chromosome"/>
</dbReference>
<dbReference type="EMBL" id="CP095073">
    <property type="protein sequence ID" value="UOQ46106.1"/>
    <property type="molecule type" value="Genomic_DNA"/>
</dbReference>
<protein>
    <submittedName>
        <fullName evidence="2">EAL domain-containing protein</fullName>
    </submittedName>
</protein>
<accession>A0ABY4EVB8</accession>
<gene>
    <name evidence="2" type="ORF">MUN89_09415</name>
</gene>
<proteinExistence type="predicted"/>
<reference evidence="2 3" key="1">
    <citation type="submission" date="2022-04" db="EMBL/GenBank/DDBJ databases">
        <title>Halobacillus sp. isolated from saltern.</title>
        <authorList>
            <person name="Won M."/>
            <person name="Lee C.-M."/>
            <person name="Woen H.-Y."/>
            <person name="Kwon S.-W."/>
        </authorList>
    </citation>
    <scope>NUCLEOTIDE SEQUENCE [LARGE SCALE GENOMIC DNA]</scope>
    <source>
        <strain evidence="2 3">SSBR10-3</strain>
    </source>
</reference>
<feature type="domain" description="EAL" evidence="1">
    <location>
        <begin position="92"/>
        <end position="338"/>
    </location>
</feature>
<organism evidence="2 3">
    <name type="scientific">Halobacillus salinarum</name>
    <dbReference type="NCBI Taxonomy" id="2932257"/>
    <lineage>
        <taxon>Bacteria</taxon>
        <taxon>Bacillati</taxon>
        <taxon>Bacillota</taxon>
        <taxon>Bacilli</taxon>
        <taxon>Bacillales</taxon>
        <taxon>Bacillaceae</taxon>
        <taxon>Halobacillus</taxon>
    </lineage>
</organism>